<sequence length="219" mass="25557">MKKIILGIFLFLSAISYPIYNKIVNAFEETNILSFSFNVDKNSDLNDLRVNLYLLNSATASEWYAYRKAITVIDKGKVLSELKSKYILMYEIEVASLSKNLYLTKLSDNVFYRKMDYKVKYEFPNDFNLFTNTDNNIEHTTTLKNIKNVKYYNPELACFEISEITESTLHILQSKSFDELKAAGKIKAKDILKLNQLTNDEKTRLLKIHNLKKFDKPLE</sequence>
<reference evidence="1 2" key="1">
    <citation type="submission" date="2016-08" db="EMBL/GenBank/DDBJ databases">
        <authorList>
            <person name="Seilhamer J.J."/>
        </authorList>
    </citation>
    <scope>NUCLEOTIDE SEQUENCE [LARGE SCALE GENOMIC DNA]</scope>
    <source>
        <strain evidence="1 2">BRTC-1</strain>
    </source>
</reference>
<name>A0A1B2M443_9GAMM</name>
<evidence type="ECO:0000313" key="2">
    <source>
        <dbReference type="Proteomes" id="UP000093391"/>
    </source>
</evidence>
<proteinExistence type="predicted"/>
<evidence type="ECO:0000313" key="1">
    <source>
        <dbReference type="EMBL" id="AOA59911.1"/>
    </source>
</evidence>
<organism evidence="1 2">
    <name type="scientific">Acinetobacter larvae</name>
    <dbReference type="NCBI Taxonomy" id="1789224"/>
    <lineage>
        <taxon>Bacteria</taxon>
        <taxon>Pseudomonadati</taxon>
        <taxon>Pseudomonadota</taxon>
        <taxon>Gammaproteobacteria</taxon>
        <taxon>Moraxellales</taxon>
        <taxon>Moraxellaceae</taxon>
        <taxon>Acinetobacter</taxon>
    </lineage>
</organism>
<keyword evidence="2" id="KW-1185">Reference proteome</keyword>
<dbReference type="EMBL" id="CP016895">
    <property type="protein sequence ID" value="AOA59911.1"/>
    <property type="molecule type" value="Genomic_DNA"/>
</dbReference>
<dbReference type="KEGG" id="ala:BFG52_06850"/>
<dbReference type="Proteomes" id="UP000093391">
    <property type="component" value="Chromosome"/>
</dbReference>
<gene>
    <name evidence="1" type="ORF">BFG52_06850</name>
</gene>
<dbReference type="OrthoDB" id="6693650at2"/>
<accession>A0A1B2M443</accession>
<dbReference type="AlphaFoldDB" id="A0A1B2M443"/>
<protein>
    <submittedName>
        <fullName evidence="1">Uncharacterized protein</fullName>
    </submittedName>
</protein>